<dbReference type="RefSeq" id="WP_144972794.1">
    <property type="nucleotide sequence ID" value="NZ_CP036289.1"/>
</dbReference>
<name>A0A518C867_9BACT</name>
<organism evidence="1 2">
    <name type="scientific">Bremerella volcania</name>
    <dbReference type="NCBI Taxonomy" id="2527984"/>
    <lineage>
        <taxon>Bacteria</taxon>
        <taxon>Pseudomonadati</taxon>
        <taxon>Planctomycetota</taxon>
        <taxon>Planctomycetia</taxon>
        <taxon>Pirellulales</taxon>
        <taxon>Pirellulaceae</taxon>
        <taxon>Bremerella</taxon>
    </lineage>
</organism>
<gene>
    <name evidence="1" type="ORF">Pan97_24580</name>
</gene>
<keyword evidence="2" id="KW-1185">Reference proteome</keyword>
<proteinExistence type="predicted"/>
<reference evidence="2" key="1">
    <citation type="submission" date="2019-02" db="EMBL/GenBank/DDBJ databases">
        <title>Deep-cultivation of Planctomycetes and their phenomic and genomic characterization uncovers novel biology.</title>
        <authorList>
            <person name="Wiegand S."/>
            <person name="Jogler M."/>
            <person name="Boedeker C."/>
            <person name="Pinto D."/>
            <person name="Vollmers J."/>
            <person name="Rivas-Marin E."/>
            <person name="Kohn T."/>
            <person name="Peeters S.H."/>
            <person name="Heuer A."/>
            <person name="Rast P."/>
            <person name="Oberbeckmann S."/>
            <person name="Bunk B."/>
            <person name="Jeske O."/>
            <person name="Meyerdierks A."/>
            <person name="Storesund J.E."/>
            <person name="Kallscheuer N."/>
            <person name="Luecker S."/>
            <person name="Lage O.M."/>
            <person name="Pohl T."/>
            <person name="Merkel B.J."/>
            <person name="Hornburger P."/>
            <person name="Mueller R.-W."/>
            <person name="Bruemmer F."/>
            <person name="Labrenz M."/>
            <person name="Spormann A.M."/>
            <person name="Op den Camp H."/>
            <person name="Overmann J."/>
            <person name="Amann R."/>
            <person name="Jetten M.S.M."/>
            <person name="Mascher T."/>
            <person name="Medema M.H."/>
            <person name="Devos D.P."/>
            <person name="Kaster A.-K."/>
            <person name="Ovreas L."/>
            <person name="Rohde M."/>
            <person name="Galperin M.Y."/>
            <person name="Jogler C."/>
        </authorList>
    </citation>
    <scope>NUCLEOTIDE SEQUENCE [LARGE SCALE GENOMIC DNA]</scope>
    <source>
        <strain evidence="2">Pan97</strain>
    </source>
</reference>
<dbReference type="OrthoDB" id="9982917at2"/>
<dbReference type="AlphaFoldDB" id="A0A518C867"/>
<protein>
    <submittedName>
        <fullName evidence="1">Uncharacterized protein</fullName>
    </submittedName>
</protein>
<evidence type="ECO:0000313" key="1">
    <source>
        <dbReference type="EMBL" id="QDU75426.1"/>
    </source>
</evidence>
<evidence type="ECO:0000313" key="2">
    <source>
        <dbReference type="Proteomes" id="UP000318626"/>
    </source>
</evidence>
<dbReference type="Proteomes" id="UP000318626">
    <property type="component" value="Chromosome"/>
</dbReference>
<dbReference type="KEGG" id="bvo:Pan97_24580"/>
<accession>A0A518C867</accession>
<sequence>MGILIIRNSSPSFVLSAPDPLPDYWESATILDDMLDNFLDALDVYDISGALRSYIETYGQMRADALITARVKDIEAGSGTANVDKAVKRQEVETKYAEAIAAGYGTGLGFSLKLGEQDQRVLFDYQQRLLRQLSQPSPQVALADVKVVKGTDDTWHLATVEQIIVAIDGGAGHVESLNGAYAGYEAMLAAGVVDFVVAF</sequence>
<dbReference type="EMBL" id="CP036289">
    <property type="protein sequence ID" value="QDU75426.1"/>
    <property type="molecule type" value="Genomic_DNA"/>
</dbReference>